<evidence type="ECO:0000313" key="2">
    <source>
        <dbReference type="Proteomes" id="UP000827092"/>
    </source>
</evidence>
<organism evidence="1 2">
    <name type="scientific">Oedothorax gibbosus</name>
    <dbReference type="NCBI Taxonomy" id="931172"/>
    <lineage>
        <taxon>Eukaryota</taxon>
        <taxon>Metazoa</taxon>
        <taxon>Ecdysozoa</taxon>
        <taxon>Arthropoda</taxon>
        <taxon>Chelicerata</taxon>
        <taxon>Arachnida</taxon>
        <taxon>Araneae</taxon>
        <taxon>Araneomorphae</taxon>
        <taxon>Entelegynae</taxon>
        <taxon>Araneoidea</taxon>
        <taxon>Linyphiidae</taxon>
        <taxon>Erigoninae</taxon>
        <taxon>Oedothorax</taxon>
    </lineage>
</organism>
<dbReference type="EMBL" id="JAFNEN010000254">
    <property type="protein sequence ID" value="KAG8187953.1"/>
    <property type="molecule type" value="Genomic_DNA"/>
</dbReference>
<comment type="caution">
    <text evidence="1">The sequence shown here is derived from an EMBL/GenBank/DDBJ whole genome shotgun (WGS) entry which is preliminary data.</text>
</comment>
<reference evidence="1 2" key="1">
    <citation type="journal article" date="2022" name="Nat. Ecol. Evol.">
        <title>A masculinizing supergene underlies an exaggerated male reproductive morph in a spider.</title>
        <authorList>
            <person name="Hendrickx F."/>
            <person name="De Corte Z."/>
            <person name="Sonet G."/>
            <person name="Van Belleghem S.M."/>
            <person name="Kostlbacher S."/>
            <person name="Vangestel C."/>
        </authorList>
    </citation>
    <scope>NUCLEOTIDE SEQUENCE [LARGE SCALE GENOMIC DNA]</scope>
    <source>
        <strain evidence="1">W744_W776</strain>
    </source>
</reference>
<dbReference type="AlphaFoldDB" id="A0AAV6UVU0"/>
<keyword evidence="2" id="KW-1185">Reference proteome</keyword>
<gene>
    <name evidence="1" type="ORF">JTE90_027723</name>
</gene>
<evidence type="ECO:0000313" key="1">
    <source>
        <dbReference type="EMBL" id="KAG8187953.1"/>
    </source>
</evidence>
<dbReference type="Proteomes" id="UP000827092">
    <property type="component" value="Unassembled WGS sequence"/>
</dbReference>
<sequence>MVCFVQSFTVSVSVVLQRGQSLTRQVDGEIQSFPWETKLACDGGESITGEGLQFMSRVAGQAVECYNVLVCPCHDFCVALFSFWALPELSF</sequence>
<name>A0AAV6UVU0_9ARAC</name>
<protein>
    <submittedName>
        <fullName evidence="1">Uncharacterized protein</fullName>
    </submittedName>
</protein>
<accession>A0AAV6UVU0</accession>
<proteinExistence type="predicted"/>